<dbReference type="AlphaFoldDB" id="A0A1F8H180"/>
<name>A0A1F8H180_9BACT</name>
<accession>A0A1F8H180</accession>
<reference evidence="1 2" key="1">
    <citation type="journal article" date="2016" name="Nat. Commun.">
        <title>Thousands of microbial genomes shed light on interconnected biogeochemical processes in an aquifer system.</title>
        <authorList>
            <person name="Anantharaman K."/>
            <person name="Brown C.T."/>
            <person name="Hug L.A."/>
            <person name="Sharon I."/>
            <person name="Castelle C.J."/>
            <person name="Probst A.J."/>
            <person name="Thomas B.C."/>
            <person name="Singh A."/>
            <person name="Wilkins M.J."/>
            <person name="Karaoz U."/>
            <person name="Brodie E.L."/>
            <person name="Williams K.H."/>
            <person name="Hubbard S.S."/>
            <person name="Banfield J.F."/>
        </authorList>
    </citation>
    <scope>NUCLEOTIDE SEQUENCE [LARGE SCALE GENOMIC DNA]</scope>
</reference>
<proteinExistence type="predicted"/>
<evidence type="ECO:0000313" key="2">
    <source>
        <dbReference type="Proteomes" id="UP000177111"/>
    </source>
</evidence>
<protein>
    <submittedName>
        <fullName evidence="1">Uncharacterized protein</fullName>
    </submittedName>
</protein>
<dbReference type="EMBL" id="MGKT01000002">
    <property type="protein sequence ID" value="OGN31443.1"/>
    <property type="molecule type" value="Genomic_DNA"/>
</dbReference>
<gene>
    <name evidence="1" type="ORF">A3I96_01250</name>
</gene>
<comment type="caution">
    <text evidence="1">The sequence shown here is derived from an EMBL/GenBank/DDBJ whole genome shotgun (WGS) entry which is preliminary data.</text>
</comment>
<organism evidence="1 2">
    <name type="scientific">Candidatus Yanofskybacteria bacterium RIFCSPLOWO2_02_FULL_44_18</name>
    <dbReference type="NCBI Taxonomy" id="1802705"/>
    <lineage>
        <taxon>Bacteria</taxon>
        <taxon>Candidatus Yanofskyibacteriota</taxon>
    </lineage>
</organism>
<evidence type="ECO:0000313" key="1">
    <source>
        <dbReference type="EMBL" id="OGN31443.1"/>
    </source>
</evidence>
<sequence length="174" mass="19892">MDTDDRKFYWHANTSSGGTLSLGVDLTGKFSKSEKERIIADAIRACYESMEQSGYIPFNAQVMSSRDIADKYGKSRQYWEKLLNEGKILYKETSAGRITTDLWIQGYLDNKPEVDGYVKNVREVIRRVEAHERKWGSVQCPVCQESRFEFAVNGDTNMNGICRACGFHVHTTLE</sequence>
<dbReference type="Proteomes" id="UP000177111">
    <property type="component" value="Unassembled WGS sequence"/>
</dbReference>